<organism evidence="6 7">
    <name type="scientific">Coemansia brasiliensis</name>
    <dbReference type="NCBI Taxonomy" id="2650707"/>
    <lineage>
        <taxon>Eukaryota</taxon>
        <taxon>Fungi</taxon>
        <taxon>Fungi incertae sedis</taxon>
        <taxon>Zoopagomycota</taxon>
        <taxon>Kickxellomycotina</taxon>
        <taxon>Kickxellomycetes</taxon>
        <taxon>Kickxellales</taxon>
        <taxon>Kickxellaceae</taxon>
        <taxon>Coemansia</taxon>
    </lineage>
</organism>
<keyword evidence="7" id="KW-1185">Reference proteome</keyword>
<accession>A0A9W8LZA8</accession>
<reference evidence="6" key="1">
    <citation type="submission" date="2022-07" db="EMBL/GenBank/DDBJ databases">
        <title>Phylogenomic reconstructions and comparative analyses of Kickxellomycotina fungi.</title>
        <authorList>
            <person name="Reynolds N.K."/>
            <person name="Stajich J.E."/>
            <person name="Barry K."/>
            <person name="Grigoriev I.V."/>
            <person name="Crous P."/>
            <person name="Smith M.E."/>
        </authorList>
    </citation>
    <scope>NUCLEOTIDE SEQUENCE</scope>
    <source>
        <strain evidence="6">NRRL 1566</strain>
    </source>
</reference>
<dbReference type="PANTHER" id="PTHR13083">
    <property type="entry name" value="WD REPEAT-CONTAINING PROTEIN 91"/>
    <property type="match status" value="1"/>
</dbReference>
<dbReference type="GO" id="GO:0045022">
    <property type="term" value="P:early endosome to late endosome transport"/>
    <property type="evidence" value="ECO:0007669"/>
    <property type="project" value="InterPro"/>
</dbReference>
<evidence type="ECO:0000313" key="6">
    <source>
        <dbReference type="EMBL" id="KAJ2849463.1"/>
    </source>
</evidence>
<dbReference type="InterPro" id="IPR015943">
    <property type="entry name" value="WD40/YVTN_repeat-like_dom_sf"/>
</dbReference>
<dbReference type="GO" id="GO:0031902">
    <property type="term" value="C:late endosome membrane"/>
    <property type="evidence" value="ECO:0007669"/>
    <property type="project" value="TreeGrafter"/>
</dbReference>
<dbReference type="InterPro" id="IPR039724">
    <property type="entry name" value="WDR91"/>
</dbReference>
<dbReference type="OrthoDB" id="193023at2759"/>
<evidence type="ECO:0000256" key="2">
    <source>
        <dbReference type="ARBA" id="ARBA00004603"/>
    </source>
</evidence>
<keyword evidence="4" id="KW-0967">Endosome</keyword>
<dbReference type="InterPro" id="IPR056327">
    <property type="entry name" value="ARMC9_CTLH-like_dom"/>
</dbReference>
<dbReference type="PANTHER" id="PTHR13083:SF3">
    <property type="entry name" value="WD REPEAT-CONTAINING PROTEIN 91"/>
    <property type="match status" value="1"/>
</dbReference>
<evidence type="ECO:0000313" key="7">
    <source>
        <dbReference type="Proteomes" id="UP001139887"/>
    </source>
</evidence>
<dbReference type="GO" id="GO:0141039">
    <property type="term" value="F:phosphatidylinositol 3-kinase inhibitor activity"/>
    <property type="evidence" value="ECO:0007669"/>
    <property type="project" value="InterPro"/>
</dbReference>
<evidence type="ECO:0000256" key="4">
    <source>
        <dbReference type="ARBA" id="ARBA00022753"/>
    </source>
</evidence>
<sequence length="591" mass="65821">MDPLSPTQADYVVSAKAGIESIEYIDDLVREYLLFRGFDSTLQALERDLGQDRDYGFRADRMADELLNMAQKLCIDEMQEYWKYLCRRFFSRLSPKYQRTTKMFERRLLRLFLVSAIQQGQRQAIRAFMDEHGLALSQQGGDWVPWLGLEYIAQPQARSEFEAYFADEWLASLRAALTDFLQTVFPAAAVPRILLFDRERRKADALQRRLEIYERGEARVTARGPESGPVGLVEDHIGRAPHTELAATEADENADPEPAAPVGGLVEEEPARQLRICQQDVFLEHNAGIGLARFSPSAELIASYDDESVLKVWAPDPTSSAPALKNELDFAVSAMAWDQRHTHLLYMYDDAGFIHTLNTQSNLFSRHPVATRRHPWIHCMLPAASMLLNVCSTQPESTADVAVQLWDPVASRTTALRRLPPAPETHGVCASLNHNGNLAAVAFGSGRVHVLDTRSLESVATHDTAQHDLCAVEFSLDEDALMAVTETGALTLWSLRAGCHMLAESALDLGPAATIPPESRLDCDRVAFTPDRQSVVVAPQDHCLVFNVDSAALTDRTRRHKGLVSVIDVAADRSLSASEDGTVRVAQYRRV</sequence>
<protein>
    <recommendedName>
        <fullName evidence="5">ARMC9 CTLH-like domain-containing protein</fullName>
    </recommendedName>
</protein>
<proteinExistence type="inferred from homology"/>
<comment type="caution">
    <text evidence="6">The sequence shown here is derived from an EMBL/GenBank/DDBJ whole genome shotgun (WGS) entry which is preliminary data.</text>
</comment>
<evidence type="ECO:0000256" key="3">
    <source>
        <dbReference type="ARBA" id="ARBA00006128"/>
    </source>
</evidence>
<evidence type="ECO:0000256" key="1">
    <source>
        <dbReference type="ARBA" id="ARBA00004412"/>
    </source>
</evidence>
<dbReference type="InterPro" id="IPR006594">
    <property type="entry name" value="LisH"/>
</dbReference>
<dbReference type="Pfam" id="PF23138">
    <property type="entry name" value="CTLH_Armc9"/>
    <property type="match status" value="1"/>
</dbReference>
<dbReference type="Proteomes" id="UP001139887">
    <property type="component" value="Unassembled WGS sequence"/>
</dbReference>
<dbReference type="SUPFAM" id="SSF50978">
    <property type="entry name" value="WD40 repeat-like"/>
    <property type="match status" value="1"/>
</dbReference>
<feature type="domain" description="ARMC9 CTLH-like" evidence="5">
    <location>
        <begin position="69"/>
        <end position="186"/>
    </location>
</feature>
<dbReference type="AlphaFoldDB" id="A0A9W8LZA8"/>
<name>A0A9W8LZA8_9FUNG</name>
<dbReference type="GO" id="GO:0051898">
    <property type="term" value="P:negative regulation of phosphatidylinositol 3-kinase/protein kinase B signal transduction"/>
    <property type="evidence" value="ECO:0007669"/>
    <property type="project" value="InterPro"/>
</dbReference>
<comment type="subcellular location">
    <subcellularLocation>
        <location evidence="1">Early endosome</location>
    </subcellularLocation>
    <subcellularLocation>
        <location evidence="2">Late endosome</location>
    </subcellularLocation>
</comment>
<dbReference type="PROSITE" id="PS50896">
    <property type="entry name" value="LISH"/>
    <property type="match status" value="1"/>
</dbReference>
<gene>
    <name evidence="6" type="ORF">IWW36_002624</name>
</gene>
<dbReference type="EMBL" id="JANBUW010000077">
    <property type="protein sequence ID" value="KAJ2849463.1"/>
    <property type="molecule type" value="Genomic_DNA"/>
</dbReference>
<dbReference type="InterPro" id="IPR036322">
    <property type="entry name" value="WD40_repeat_dom_sf"/>
</dbReference>
<evidence type="ECO:0000259" key="5">
    <source>
        <dbReference type="Pfam" id="PF23138"/>
    </source>
</evidence>
<dbReference type="Gene3D" id="2.130.10.10">
    <property type="entry name" value="YVTN repeat-like/Quinoprotein amine dehydrogenase"/>
    <property type="match status" value="1"/>
</dbReference>
<comment type="similarity">
    <text evidence="3">Belongs to the WD repeat WDR91 family.</text>
</comment>
<dbReference type="GO" id="GO:0031901">
    <property type="term" value="C:early endosome membrane"/>
    <property type="evidence" value="ECO:0007669"/>
    <property type="project" value="TreeGrafter"/>
</dbReference>